<evidence type="ECO:0000313" key="9">
    <source>
        <dbReference type="Proteomes" id="UP000027002"/>
    </source>
</evidence>
<gene>
    <name evidence="8" type="ORF">UV8b_07605</name>
</gene>
<comment type="subcellular location">
    <subcellularLocation>
        <location evidence="1">Membrane</location>
        <topology evidence="1">Multi-pass membrane protein</topology>
    </subcellularLocation>
</comment>
<keyword evidence="9" id="KW-1185">Reference proteome</keyword>
<dbReference type="OrthoDB" id="3900342at2759"/>
<keyword evidence="4" id="KW-0029">Amino-acid transport</keyword>
<keyword evidence="6" id="KW-0472">Membrane</keyword>
<dbReference type="AlphaFoldDB" id="A0A8E5HXF2"/>
<keyword evidence="3" id="KW-0812">Transmembrane</keyword>
<dbReference type="RefSeq" id="XP_043001037.1">
    <property type="nucleotide sequence ID" value="XM_043145102.1"/>
</dbReference>
<dbReference type="GO" id="GO:0016020">
    <property type="term" value="C:membrane"/>
    <property type="evidence" value="ECO:0007669"/>
    <property type="project" value="UniProtKB-SubCell"/>
</dbReference>
<evidence type="ECO:0000256" key="3">
    <source>
        <dbReference type="ARBA" id="ARBA00022692"/>
    </source>
</evidence>
<evidence type="ECO:0000313" key="8">
    <source>
        <dbReference type="EMBL" id="QUC23364.1"/>
    </source>
</evidence>
<accession>A0A8E5HXF2</accession>
<protein>
    <recommendedName>
        <fullName evidence="7">Amino acid permease/ SLC12A domain-containing protein</fullName>
    </recommendedName>
</protein>
<dbReference type="EMBL" id="CP072758">
    <property type="protein sequence ID" value="QUC23364.1"/>
    <property type="molecule type" value="Genomic_DNA"/>
</dbReference>
<keyword evidence="5" id="KW-1133">Transmembrane helix</keyword>
<evidence type="ECO:0000256" key="2">
    <source>
        <dbReference type="ARBA" id="ARBA00022448"/>
    </source>
</evidence>
<dbReference type="InterPro" id="IPR050524">
    <property type="entry name" value="APC_YAT"/>
</dbReference>
<name>A0A8E5HXF2_USTVR</name>
<dbReference type="KEGG" id="uvi:66068382"/>
<dbReference type="InterPro" id="IPR004841">
    <property type="entry name" value="AA-permease/SLC12A_dom"/>
</dbReference>
<proteinExistence type="predicted"/>
<evidence type="ECO:0000256" key="4">
    <source>
        <dbReference type="ARBA" id="ARBA00022970"/>
    </source>
</evidence>
<evidence type="ECO:0000256" key="1">
    <source>
        <dbReference type="ARBA" id="ARBA00004141"/>
    </source>
</evidence>
<dbReference type="PANTHER" id="PTHR43341">
    <property type="entry name" value="AMINO ACID PERMEASE"/>
    <property type="match status" value="1"/>
</dbReference>
<evidence type="ECO:0000256" key="5">
    <source>
        <dbReference type="ARBA" id="ARBA00022989"/>
    </source>
</evidence>
<sequence>MNAAQMHAYKCVNVLTYSQRVTMAHFCACGSGCGFRNLIITINMSGVDTYGQAGYILALVKITDIIGFIVSGIILNSAGTPEQGFIGLAYWRGRGPFNNGFKGFCTIILVCYAAHKVIHRAREYIPARSVDVDTGRREYNVHSSEARDEEDRAVWPRPGKVCTSACAEIP</sequence>
<keyword evidence="2" id="KW-0813">Transport</keyword>
<dbReference type="Proteomes" id="UP000027002">
    <property type="component" value="Chromosome 6"/>
</dbReference>
<dbReference type="Pfam" id="PF00324">
    <property type="entry name" value="AA_permease"/>
    <property type="match status" value="1"/>
</dbReference>
<reference evidence="8" key="1">
    <citation type="submission" date="2020-03" db="EMBL/GenBank/DDBJ databases">
        <title>A mixture of massive structural variations and highly conserved coding sequences in Ustilaginoidea virens genome.</title>
        <authorList>
            <person name="Zhang K."/>
            <person name="Zhao Z."/>
            <person name="Zhang Z."/>
            <person name="Li Y."/>
            <person name="Hsiang T."/>
            <person name="Sun W."/>
        </authorList>
    </citation>
    <scope>NUCLEOTIDE SEQUENCE</scope>
    <source>
        <strain evidence="8">UV-8b</strain>
    </source>
</reference>
<dbReference type="GO" id="GO:0015171">
    <property type="term" value="F:amino acid transmembrane transporter activity"/>
    <property type="evidence" value="ECO:0007669"/>
    <property type="project" value="TreeGrafter"/>
</dbReference>
<dbReference type="GeneID" id="66068382"/>
<evidence type="ECO:0000256" key="6">
    <source>
        <dbReference type="ARBA" id="ARBA00023136"/>
    </source>
</evidence>
<feature type="domain" description="Amino acid permease/ SLC12A" evidence="7">
    <location>
        <begin position="28"/>
        <end position="114"/>
    </location>
</feature>
<evidence type="ECO:0000259" key="7">
    <source>
        <dbReference type="Pfam" id="PF00324"/>
    </source>
</evidence>
<dbReference type="PANTHER" id="PTHR43341:SF1">
    <property type="entry name" value="GENERAL AMINO-ACID PERMEASE GAP1"/>
    <property type="match status" value="1"/>
</dbReference>
<organism evidence="8 9">
    <name type="scientific">Ustilaginoidea virens</name>
    <name type="common">Rice false smut fungus</name>
    <name type="synonym">Villosiclava virens</name>
    <dbReference type="NCBI Taxonomy" id="1159556"/>
    <lineage>
        <taxon>Eukaryota</taxon>
        <taxon>Fungi</taxon>
        <taxon>Dikarya</taxon>
        <taxon>Ascomycota</taxon>
        <taxon>Pezizomycotina</taxon>
        <taxon>Sordariomycetes</taxon>
        <taxon>Hypocreomycetidae</taxon>
        <taxon>Hypocreales</taxon>
        <taxon>Clavicipitaceae</taxon>
        <taxon>Ustilaginoidea</taxon>
    </lineage>
</organism>